<proteinExistence type="predicted"/>
<dbReference type="Pfam" id="PF07534">
    <property type="entry name" value="TLD"/>
    <property type="match status" value="1"/>
</dbReference>
<protein>
    <recommendedName>
        <fullName evidence="1">TLDc domain-containing protein</fullName>
    </recommendedName>
</protein>
<sequence length="361" mass="39938">MPFFFVPLVLPPFIVKSFSHVLRSAVPNPERGQGIRIIKGVHHRAAGGNHWWKTLGETINGKEVAWTVPLTVLLFGGLLIHKWHQSLRRDLASLGASVKAAQSDSDQRLQALAVEREVTPHDATLTFPSLISLTEDELLALRKWIGHGQSIKLLYRGSRDGFTVTDMLRRVGSASPLLLLIRQDCHLFGCYMEAAIKQPPRTNRCTGQYRCHLWFFALRGAFDTPIKIAVPPERRLINVAGDHASIKSDLSDCRGKLCLGRGYLWLGWGLPGPTNDVRSMHQYIGGEHLPESYRGEVNRRGCGTLASTMNGNAIEVEVWQVLSSTAAERREGVRQTGEGEGGGGRQSVVCHDGSYVCDPCF</sequence>
<dbReference type="EMBL" id="CDMY01000313">
    <property type="protein sequence ID" value="CEM01922.1"/>
    <property type="molecule type" value="Genomic_DNA"/>
</dbReference>
<dbReference type="VEuPathDB" id="CryptoDB:Vbra_13348"/>
<gene>
    <name evidence="2" type="ORF">Vbra_13348</name>
</gene>
<dbReference type="PhylomeDB" id="A0A0G4EV45"/>
<evidence type="ECO:0000259" key="1">
    <source>
        <dbReference type="Pfam" id="PF07534"/>
    </source>
</evidence>
<feature type="domain" description="TLDc" evidence="1">
    <location>
        <begin position="148"/>
        <end position="214"/>
    </location>
</feature>
<dbReference type="Proteomes" id="UP000041254">
    <property type="component" value="Unassembled WGS sequence"/>
</dbReference>
<organism evidence="2 3">
    <name type="scientific">Vitrella brassicaformis (strain CCMP3155)</name>
    <dbReference type="NCBI Taxonomy" id="1169540"/>
    <lineage>
        <taxon>Eukaryota</taxon>
        <taxon>Sar</taxon>
        <taxon>Alveolata</taxon>
        <taxon>Colpodellida</taxon>
        <taxon>Vitrellaceae</taxon>
        <taxon>Vitrella</taxon>
    </lineage>
</organism>
<evidence type="ECO:0000313" key="3">
    <source>
        <dbReference type="Proteomes" id="UP000041254"/>
    </source>
</evidence>
<dbReference type="AlphaFoldDB" id="A0A0G4EV45"/>
<dbReference type="InParanoid" id="A0A0G4EV45"/>
<evidence type="ECO:0000313" key="2">
    <source>
        <dbReference type="EMBL" id="CEM01922.1"/>
    </source>
</evidence>
<dbReference type="InterPro" id="IPR006571">
    <property type="entry name" value="TLDc_dom"/>
</dbReference>
<name>A0A0G4EV45_VITBC</name>
<keyword evidence="3" id="KW-1185">Reference proteome</keyword>
<accession>A0A0G4EV45</accession>
<reference evidence="2 3" key="1">
    <citation type="submission" date="2014-11" db="EMBL/GenBank/DDBJ databases">
        <authorList>
            <person name="Zhu J."/>
            <person name="Qi W."/>
            <person name="Song R."/>
        </authorList>
    </citation>
    <scope>NUCLEOTIDE SEQUENCE [LARGE SCALE GENOMIC DNA]</scope>
</reference>